<reference evidence="2" key="5">
    <citation type="journal article" date="2021" name="G3 (Bethesda)">
        <title>Aegilops tauschii genome assembly Aet v5.0 features greater sequence contiguity and improved annotation.</title>
        <authorList>
            <person name="Wang L."/>
            <person name="Zhu T."/>
            <person name="Rodriguez J.C."/>
            <person name="Deal K.R."/>
            <person name="Dubcovsky J."/>
            <person name="McGuire P.E."/>
            <person name="Lux T."/>
            <person name="Spannagl M."/>
            <person name="Mayer K.F.X."/>
            <person name="Baldrich P."/>
            <person name="Meyers B.C."/>
            <person name="Huo N."/>
            <person name="Gu Y.Q."/>
            <person name="Zhou H."/>
            <person name="Devos K.M."/>
            <person name="Bennetzen J.L."/>
            <person name="Unver T."/>
            <person name="Budak H."/>
            <person name="Gulick P.J."/>
            <person name="Galiba G."/>
            <person name="Kalapos B."/>
            <person name="Nelson D.R."/>
            <person name="Li P."/>
            <person name="You F.M."/>
            <person name="Luo M.C."/>
            <person name="Dvorak J."/>
        </authorList>
    </citation>
    <scope>NUCLEOTIDE SEQUENCE [LARGE SCALE GENOMIC DNA]</scope>
    <source>
        <strain evidence="2">cv. AL8/78</strain>
    </source>
</reference>
<organism evidence="2 3">
    <name type="scientific">Aegilops tauschii subsp. strangulata</name>
    <name type="common">Goatgrass</name>
    <dbReference type="NCBI Taxonomy" id="200361"/>
    <lineage>
        <taxon>Eukaryota</taxon>
        <taxon>Viridiplantae</taxon>
        <taxon>Streptophyta</taxon>
        <taxon>Embryophyta</taxon>
        <taxon>Tracheophyta</taxon>
        <taxon>Spermatophyta</taxon>
        <taxon>Magnoliopsida</taxon>
        <taxon>Liliopsida</taxon>
        <taxon>Poales</taxon>
        <taxon>Poaceae</taxon>
        <taxon>BOP clade</taxon>
        <taxon>Pooideae</taxon>
        <taxon>Triticodae</taxon>
        <taxon>Triticeae</taxon>
        <taxon>Triticinae</taxon>
        <taxon>Aegilops</taxon>
    </lineage>
</organism>
<proteinExistence type="predicted"/>
<dbReference type="Proteomes" id="UP000015105">
    <property type="component" value="Chromosome 2D"/>
</dbReference>
<dbReference type="Gramene" id="AET2Gv20475800.25">
    <property type="protein sequence ID" value="AET2Gv20475800.25"/>
    <property type="gene ID" value="AET2Gv20475800"/>
</dbReference>
<accession>A0A453BEF3</accession>
<reference evidence="2" key="4">
    <citation type="submission" date="2019-03" db="UniProtKB">
        <authorList>
            <consortium name="EnsemblPlants"/>
        </authorList>
    </citation>
    <scope>IDENTIFICATION</scope>
</reference>
<feature type="region of interest" description="Disordered" evidence="1">
    <location>
        <begin position="1"/>
        <end position="32"/>
    </location>
</feature>
<name>A0A453BEF3_AEGTS</name>
<evidence type="ECO:0000313" key="2">
    <source>
        <dbReference type="EnsemblPlants" id="AET2Gv20475800.25"/>
    </source>
</evidence>
<reference evidence="3" key="2">
    <citation type="journal article" date="2017" name="Nat. Plants">
        <title>The Aegilops tauschii genome reveals multiple impacts of transposons.</title>
        <authorList>
            <person name="Zhao G."/>
            <person name="Zou C."/>
            <person name="Li K."/>
            <person name="Wang K."/>
            <person name="Li T."/>
            <person name="Gao L."/>
            <person name="Zhang X."/>
            <person name="Wang H."/>
            <person name="Yang Z."/>
            <person name="Liu X."/>
            <person name="Jiang W."/>
            <person name="Mao L."/>
            <person name="Kong X."/>
            <person name="Jiao Y."/>
            <person name="Jia J."/>
        </authorList>
    </citation>
    <scope>NUCLEOTIDE SEQUENCE [LARGE SCALE GENOMIC DNA]</scope>
    <source>
        <strain evidence="3">cv. AL8/78</strain>
    </source>
</reference>
<dbReference type="AlphaFoldDB" id="A0A453BEF3"/>
<evidence type="ECO:0000256" key="1">
    <source>
        <dbReference type="SAM" id="MobiDB-lite"/>
    </source>
</evidence>
<reference evidence="2" key="3">
    <citation type="journal article" date="2017" name="Nature">
        <title>Genome sequence of the progenitor of the wheat D genome Aegilops tauschii.</title>
        <authorList>
            <person name="Luo M.C."/>
            <person name="Gu Y.Q."/>
            <person name="Puiu D."/>
            <person name="Wang H."/>
            <person name="Twardziok S.O."/>
            <person name="Deal K.R."/>
            <person name="Huo N."/>
            <person name="Zhu T."/>
            <person name="Wang L."/>
            <person name="Wang Y."/>
            <person name="McGuire P.E."/>
            <person name="Liu S."/>
            <person name="Long H."/>
            <person name="Ramasamy R.K."/>
            <person name="Rodriguez J.C."/>
            <person name="Van S.L."/>
            <person name="Yuan L."/>
            <person name="Wang Z."/>
            <person name="Xia Z."/>
            <person name="Xiao L."/>
            <person name="Anderson O.D."/>
            <person name="Ouyang S."/>
            <person name="Liang Y."/>
            <person name="Zimin A.V."/>
            <person name="Pertea G."/>
            <person name="Qi P."/>
            <person name="Bennetzen J.L."/>
            <person name="Dai X."/>
            <person name="Dawson M.W."/>
            <person name="Muller H.G."/>
            <person name="Kugler K."/>
            <person name="Rivarola-Duarte L."/>
            <person name="Spannagl M."/>
            <person name="Mayer K.F.X."/>
            <person name="Lu F.H."/>
            <person name="Bevan M.W."/>
            <person name="Leroy P."/>
            <person name="Li P."/>
            <person name="You F.M."/>
            <person name="Sun Q."/>
            <person name="Liu Z."/>
            <person name="Lyons E."/>
            <person name="Wicker T."/>
            <person name="Salzberg S.L."/>
            <person name="Devos K.M."/>
            <person name="Dvorak J."/>
        </authorList>
    </citation>
    <scope>NUCLEOTIDE SEQUENCE [LARGE SCALE GENOMIC DNA]</scope>
    <source>
        <strain evidence="2">cv. AL8/78</strain>
    </source>
</reference>
<sequence length="81" mass="8943">RASPAGPQDAPTSTFWTPTPNFSPSRDPRAQFSPDLAKISAGAHRRNQPTWGSWGRREKGFACLLAHNQPLFTLFLRAPPT</sequence>
<dbReference type="EnsemblPlants" id="AET2Gv20475800.25">
    <property type="protein sequence ID" value="AET2Gv20475800.25"/>
    <property type="gene ID" value="AET2Gv20475800"/>
</dbReference>
<evidence type="ECO:0000313" key="3">
    <source>
        <dbReference type="Proteomes" id="UP000015105"/>
    </source>
</evidence>
<reference evidence="3" key="1">
    <citation type="journal article" date="2014" name="Science">
        <title>Ancient hybridizations among the ancestral genomes of bread wheat.</title>
        <authorList>
            <consortium name="International Wheat Genome Sequencing Consortium,"/>
            <person name="Marcussen T."/>
            <person name="Sandve S.R."/>
            <person name="Heier L."/>
            <person name="Spannagl M."/>
            <person name="Pfeifer M."/>
            <person name="Jakobsen K.S."/>
            <person name="Wulff B.B."/>
            <person name="Steuernagel B."/>
            <person name="Mayer K.F."/>
            <person name="Olsen O.A."/>
        </authorList>
    </citation>
    <scope>NUCLEOTIDE SEQUENCE [LARGE SCALE GENOMIC DNA]</scope>
    <source>
        <strain evidence="3">cv. AL8/78</strain>
    </source>
</reference>
<keyword evidence="3" id="KW-1185">Reference proteome</keyword>
<feature type="compositionally biased region" description="Polar residues" evidence="1">
    <location>
        <begin position="10"/>
        <end position="24"/>
    </location>
</feature>
<protein>
    <submittedName>
        <fullName evidence="2">Uncharacterized protein</fullName>
    </submittedName>
</protein>